<accession>A0A8J6TF97</accession>
<dbReference type="EMBL" id="JACNJN010000110">
    <property type="protein sequence ID" value="MBC8335458.1"/>
    <property type="molecule type" value="Genomic_DNA"/>
</dbReference>
<gene>
    <name evidence="2" type="ORF">H8E29_09350</name>
</gene>
<dbReference type="PANTHER" id="PTHR34322:SF2">
    <property type="entry name" value="TRANSPOSASE IS200-LIKE DOMAIN-CONTAINING PROTEIN"/>
    <property type="match status" value="1"/>
</dbReference>
<evidence type="ECO:0000313" key="3">
    <source>
        <dbReference type="Proteomes" id="UP000614469"/>
    </source>
</evidence>
<feature type="domain" description="Transposase IS200-like" evidence="1">
    <location>
        <begin position="9"/>
        <end position="133"/>
    </location>
</feature>
<dbReference type="Pfam" id="PF01797">
    <property type="entry name" value="Y1_Tnp"/>
    <property type="match status" value="1"/>
</dbReference>
<dbReference type="InterPro" id="IPR002686">
    <property type="entry name" value="Transposase_17"/>
</dbReference>
<reference evidence="2 3" key="1">
    <citation type="submission" date="2020-08" db="EMBL/GenBank/DDBJ databases">
        <title>Bridging the membrane lipid divide: bacteria of the FCB group superphylum have the potential to synthesize archaeal ether lipids.</title>
        <authorList>
            <person name="Villanueva L."/>
            <person name="Von Meijenfeldt F.A.B."/>
            <person name="Westbye A.B."/>
            <person name="Yadav S."/>
            <person name="Hopmans E.C."/>
            <person name="Dutilh B.E."/>
            <person name="Sinninghe Damste J.S."/>
        </authorList>
    </citation>
    <scope>NUCLEOTIDE SEQUENCE [LARGE SCALE GENOMIC DNA]</scope>
    <source>
        <strain evidence="2">NIOZ-UU36</strain>
    </source>
</reference>
<dbReference type="GO" id="GO:0004803">
    <property type="term" value="F:transposase activity"/>
    <property type="evidence" value="ECO:0007669"/>
    <property type="project" value="InterPro"/>
</dbReference>
<dbReference type="PANTHER" id="PTHR34322">
    <property type="entry name" value="TRANSPOSASE, Y1_TNP DOMAIN-CONTAINING"/>
    <property type="match status" value="1"/>
</dbReference>
<sequence>MPRRIISFLPDNYYHLYNRGNNRQAIFFEQENYLYFLRGMKKYLLPIVDIIAYCLMPTHYHLMVRVKETSEVSKTSEVLTGVSAGMKKLSISYTKAINKRFDRVGSLFQGAFQAKAIKNSKYLLHLCRYIHMNPVKDGLVASPNDWPYSNYLEWIGKRDGIMFDRNFLEDQFSNMNEYKKFILDDQFSRQLPEDFIFYLNDFEK</sequence>
<dbReference type="Gene3D" id="3.30.70.1290">
    <property type="entry name" value="Transposase IS200-like"/>
    <property type="match status" value="1"/>
</dbReference>
<dbReference type="GO" id="GO:0003677">
    <property type="term" value="F:DNA binding"/>
    <property type="evidence" value="ECO:0007669"/>
    <property type="project" value="InterPro"/>
</dbReference>
<dbReference type="SMART" id="SM01321">
    <property type="entry name" value="Y1_Tnp"/>
    <property type="match status" value="1"/>
</dbReference>
<protein>
    <submittedName>
        <fullName evidence="2">Transposase</fullName>
    </submittedName>
</protein>
<dbReference type="GO" id="GO:0006313">
    <property type="term" value="P:DNA transposition"/>
    <property type="evidence" value="ECO:0007669"/>
    <property type="project" value="InterPro"/>
</dbReference>
<dbReference type="AlphaFoldDB" id="A0A8J6TF97"/>
<evidence type="ECO:0000259" key="1">
    <source>
        <dbReference type="SMART" id="SM01321"/>
    </source>
</evidence>
<dbReference type="Proteomes" id="UP000614469">
    <property type="component" value="Unassembled WGS sequence"/>
</dbReference>
<comment type="caution">
    <text evidence="2">The sequence shown here is derived from an EMBL/GenBank/DDBJ whole genome shotgun (WGS) entry which is preliminary data.</text>
</comment>
<organism evidence="2 3">
    <name type="scientific">Candidatus Desulfolinea nitratireducens</name>
    <dbReference type="NCBI Taxonomy" id="2841698"/>
    <lineage>
        <taxon>Bacteria</taxon>
        <taxon>Bacillati</taxon>
        <taxon>Chloroflexota</taxon>
        <taxon>Anaerolineae</taxon>
        <taxon>Anaerolineales</taxon>
        <taxon>Anaerolineales incertae sedis</taxon>
        <taxon>Candidatus Desulfolinea</taxon>
    </lineage>
</organism>
<name>A0A8J6TF97_9CHLR</name>
<proteinExistence type="predicted"/>
<dbReference type="SUPFAM" id="SSF143422">
    <property type="entry name" value="Transposase IS200-like"/>
    <property type="match status" value="1"/>
</dbReference>
<dbReference type="InterPro" id="IPR036515">
    <property type="entry name" value="Transposase_17_sf"/>
</dbReference>
<evidence type="ECO:0000313" key="2">
    <source>
        <dbReference type="EMBL" id="MBC8335458.1"/>
    </source>
</evidence>